<keyword evidence="2" id="KW-1185">Reference proteome</keyword>
<dbReference type="EMBL" id="JANAKD010000688">
    <property type="protein sequence ID" value="KAJ3490465.1"/>
    <property type="molecule type" value="Genomic_DNA"/>
</dbReference>
<accession>A0ACC1QRP3</accession>
<dbReference type="Proteomes" id="UP001148737">
    <property type="component" value="Unassembled WGS sequence"/>
</dbReference>
<protein>
    <submittedName>
        <fullName evidence="1">Uncharacterized protein</fullName>
    </submittedName>
</protein>
<sequence>MLNGGVFKLDATPVCGFEESVHKVEPPGKTLNTVAAEGGSTGRKITQRNCQTWIIESADQLVRDGILRRDVAAYLRAIEQ</sequence>
<organism evidence="1 2">
    <name type="scientific">Lecanicillium saksenae</name>
    <dbReference type="NCBI Taxonomy" id="468837"/>
    <lineage>
        <taxon>Eukaryota</taxon>
        <taxon>Fungi</taxon>
        <taxon>Dikarya</taxon>
        <taxon>Ascomycota</taxon>
        <taxon>Pezizomycotina</taxon>
        <taxon>Sordariomycetes</taxon>
        <taxon>Hypocreomycetidae</taxon>
        <taxon>Hypocreales</taxon>
        <taxon>Cordycipitaceae</taxon>
        <taxon>Lecanicillium</taxon>
    </lineage>
</organism>
<reference evidence="1" key="1">
    <citation type="submission" date="2022-07" db="EMBL/GenBank/DDBJ databases">
        <title>Genome Sequence of Lecanicillium saksenae.</title>
        <authorList>
            <person name="Buettner E."/>
        </authorList>
    </citation>
    <scope>NUCLEOTIDE SEQUENCE</scope>
    <source>
        <strain evidence="1">VT-O1</strain>
    </source>
</reference>
<proteinExistence type="predicted"/>
<evidence type="ECO:0000313" key="2">
    <source>
        <dbReference type="Proteomes" id="UP001148737"/>
    </source>
</evidence>
<name>A0ACC1QRP3_9HYPO</name>
<gene>
    <name evidence="1" type="ORF">NLG97_g5774</name>
</gene>
<comment type="caution">
    <text evidence="1">The sequence shown here is derived from an EMBL/GenBank/DDBJ whole genome shotgun (WGS) entry which is preliminary data.</text>
</comment>
<evidence type="ECO:0000313" key="1">
    <source>
        <dbReference type="EMBL" id="KAJ3490465.1"/>
    </source>
</evidence>